<reference evidence="8 9" key="1">
    <citation type="submission" date="2014-01" db="EMBL/GenBank/DDBJ databases">
        <title>Roseivivax isoporae LMG 25204 Genome Sequencing.</title>
        <authorList>
            <person name="Lai Q."/>
            <person name="Li G."/>
            <person name="Shao Z."/>
        </authorList>
    </citation>
    <scope>NUCLEOTIDE SEQUENCE [LARGE SCALE GENOMIC DNA]</scope>
    <source>
        <strain evidence="8 9">LMG 25204</strain>
    </source>
</reference>
<dbReference type="InterPro" id="IPR020456">
    <property type="entry name" value="Acylphosphatase"/>
</dbReference>
<dbReference type="EMBL" id="JAME01000039">
    <property type="protein sequence ID" value="ETX27166.1"/>
    <property type="molecule type" value="Genomic_DNA"/>
</dbReference>
<evidence type="ECO:0000256" key="6">
    <source>
        <dbReference type="SAM" id="MobiDB-lite"/>
    </source>
</evidence>
<dbReference type="PANTHER" id="PTHR47268:SF4">
    <property type="entry name" value="ACYLPHOSPHATASE"/>
    <property type="match status" value="1"/>
</dbReference>
<dbReference type="PROSITE" id="PS00151">
    <property type="entry name" value="ACYLPHOSPHATASE_2"/>
    <property type="match status" value="1"/>
</dbReference>
<proteinExistence type="inferred from homology"/>
<protein>
    <recommendedName>
        <fullName evidence="2 4">acylphosphatase</fullName>
        <ecNumber evidence="2 4">3.6.1.7</ecNumber>
    </recommendedName>
</protein>
<feature type="compositionally biased region" description="Basic and acidic residues" evidence="6">
    <location>
        <begin position="82"/>
        <end position="94"/>
    </location>
</feature>
<dbReference type="SUPFAM" id="SSF54975">
    <property type="entry name" value="Acylphosphatase/BLUF domain-like"/>
    <property type="match status" value="1"/>
</dbReference>
<evidence type="ECO:0000313" key="9">
    <source>
        <dbReference type="Proteomes" id="UP000023430"/>
    </source>
</evidence>
<evidence type="ECO:0000313" key="8">
    <source>
        <dbReference type="EMBL" id="ETX27166.1"/>
    </source>
</evidence>
<dbReference type="PATRIC" id="fig|1449351.3.peg.3940"/>
<sequence>MAEIAAKVTVRGKVQGVGYRAYVQEKAAGAHVRGWVRNAEDGSVEALLAGEALDIEKVVQEMRGGPSGAQVEDVQSAPASTDEARGCKDLVVRQ</sequence>
<evidence type="ECO:0000256" key="5">
    <source>
        <dbReference type="RuleBase" id="RU004168"/>
    </source>
</evidence>
<evidence type="ECO:0000256" key="2">
    <source>
        <dbReference type="ARBA" id="ARBA00012150"/>
    </source>
</evidence>
<dbReference type="OrthoDB" id="5295388at2"/>
<keyword evidence="4" id="KW-0378">Hydrolase</keyword>
<dbReference type="eggNOG" id="COG1254">
    <property type="taxonomic scope" value="Bacteria"/>
</dbReference>
<evidence type="ECO:0000256" key="4">
    <source>
        <dbReference type="PROSITE-ProRule" id="PRU00520"/>
    </source>
</evidence>
<dbReference type="Proteomes" id="UP000023430">
    <property type="component" value="Unassembled WGS sequence"/>
</dbReference>
<dbReference type="PROSITE" id="PS51160">
    <property type="entry name" value="ACYLPHOSPHATASE_3"/>
    <property type="match status" value="1"/>
</dbReference>
<dbReference type="InterPro" id="IPR017968">
    <property type="entry name" value="Acylphosphatase_CS"/>
</dbReference>
<dbReference type="GO" id="GO:0003998">
    <property type="term" value="F:acylphosphatase activity"/>
    <property type="evidence" value="ECO:0007669"/>
    <property type="project" value="UniProtKB-EC"/>
</dbReference>
<feature type="active site" evidence="4">
    <location>
        <position position="38"/>
    </location>
</feature>
<name>X7F506_9RHOB</name>
<dbReference type="AlphaFoldDB" id="X7F506"/>
<evidence type="ECO:0000259" key="7">
    <source>
        <dbReference type="PROSITE" id="PS51160"/>
    </source>
</evidence>
<evidence type="ECO:0000256" key="1">
    <source>
        <dbReference type="ARBA" id="ARBA00005614"/>
    </source>
</evidence>
<evidence type="ECO:0000256" key="3">
    <source>
        <dbReference type="ARBA" id="ARBA00047645"/>
    </source>
</evidence>
<dbReference type="Gene3D" id="3.30.70.100">
    <property type="match status" value="1"/>
</dbReference>
<dbReference type="InterPro" id="IPR001792">
    <property type="entry name" value="Acylphosphatase-like_dom"/>
</dbReference>
<comment type="caution">
    <text evidence="8">The sequence shown here is derived from an EMBL/GenBank/DDBJ whole genome shotgun (WGS) entry which is preliminary data.</text>
</comment>
<comment type="catalytic activity">
    <reaction evidence="3 4">
        <text>an acyl phosphate + H2O = a carboxylate + phosphate + H(+)</text>
        <dbReference type="Rhea" id="RHEA:14965"/>
        <dbReference type="ChEBI" id="CHEBI:15377"/>
        <dbReference type="ChEBI" id="CHEBI:15378"/>
        <dbReference type="ChEBI" id="CHEBI:29067"/>
        <dbReference type="ChEBI" id="CHEBI:43474"/>
        <dbReference type="ChEBI" id="CHEBI:59918"/>
        <dbReference type="EC" id="3.6.1.7"/>
    </reaction>
</comment>
<comment type="similarity">
    <text evidence="1 5">Belongs to the acylphosphatase family.</text>
</comment>
<gene>
    <name evidence="8" type="ORF">RISW2_15370</name>
</gene>
<feature type="domain" description="Acylphosphatase-like" evidence="7">
    <location>
        <begin position="5"/>
        <end position="94"/>
    </location>
</feature>
<organism evidence="8 9">
    <name type="scientific">Roseivivax isoporae LMG 25204</name>
    <dbReference type="NCBI Taxonomy" id="1449351"/>
    <lineage>
        <taxon>Bacteria</taxon>
        <taxon>Pseudomonadati</taxon>
        <taxon>Pseudomonadota</taxon>
        <taxon>Alphaproteobacteria</taxon>
        <taxon>Rhodobacterales</taxon>
        <taxon>Roseobacteraceae</taxon>
        <taxon>Roseivivax</taxon>
    </lineage>
</organism>
<feature type="active site" evidence="4">
    <location>
        <position position="20"/>
    </location>
</feature>
<dbReference type="PANTHER" id="PTHR47268">
    <property type="entry name" value="ACYLPHOSPHATASE"/>
    <property type="match status" value="1"/>
</dbReference>
<dbReference type="InterPro" id="IPR036046">
    <property type="entry name" value="Acylphosphatase-like_dom_sf"/>
</dbReference>
<dbReference type="Pfam" id="PF00708">
    <property type="entry name" value="Acylphosphatase"/>
    <property type="match status" value="1"/>
</dbReference>
<dbReference type="STRING" id="1449351.RISW2_15370"/>
<feature type="region of interest" description="Disordered" evidence="6">
    <location>
        <begin position="64"/>
        <end position="94"/>
    </location>
</feature>
<dbReference type="EC" id="3.6.1.7" evidence="2 4"/>
<accession>X7F506</accession>
<keyword evidence="9" id="KW-1185">Reference proteome</keyword>